<evidence type="ECO:0000256" key="1">
    <source>
        <dbReference type="SAM" id="MobiDB-lite"/>
    </source>
</evidence>
<organism evidence="2 3">
    <name type="scientific">Leptomonas seymouri</name>
    <dbReference type="NCBI Taxonomy" id="5684"/>
    <lineage>
        <taxon>Eukaryota</taxon>
        <taxon>Discoba</taxon>
        <taxon>Euglenozoa</taxon>
        <taxon>Kinetoplastea</taxon>
        <taxon>Metakinetoplastina</taxon>
        <taxon>Trypanosomatida</taxon>
        <taxon>Trypanosomatidae</taxon>
        <taxon>Leishmaniinae</taxon>
        <taxon>Leptomonas</taxon>
    </lineage>
</organism>
<accession>A0A0N1I8Q0</accession>
<feature type="region of interest" description="Disordered" evidence="1">
    <location>
        <begin position="176"/>
        <end position="196"/>
    </location>
</feature>
<name>A0A0N1I8Q0_LEPSE</name>
<evidence type="ECO:0000313" key="3">
    <source>
        <dbReference type="Proteomes" id="UP000038009"/>
    </source>
</evidence>
<dbReference type="Proteomes" id="UP000038009">
    <property type="component" value="Unassembled WGS sequence"/>
</dbReference>
<dbReference type="VEuPathDB" id="TriTrypDB:Lsey_0063_0060"/>
<dbReference type="OrthoDB" id="274428at2759"/>
<dbReference type="AlphaFoldDB" id="A0A0N1I8Q0"/>
<proteinExistence type="predicted"/>
<comment type="caution">
    <text evidence="2">The sequence shown here is derived from an EMBL/GenBank/DDBJ whole genome shotgun (WGS) entry which is preliminary data.</text>
</comment>
<evidence type="ECO:0000313" key="2">
    <source>
        <dbReference type="EMBL" id="KPI88058.1"/>
    </source>
</evidence>
<reference evidence="2 3" key="1">
    <citation type="journal article" date="2015" name="PLoS Pathog.">
        <title>Leptomonas seymouri: Adaptations to the Dixenous Life Cycle Analyzed by Genome Sequencing, Transcriptome Profiling and Co-infection with Leishmania donovani.</title>
        <authorList>
            <person name="Kraeva N."/>
            <person name="Butenko A."/>
            <person name="Hlavacova J."/>
            <person name="Kostygov A."/>
            <person name="Myskova J."/>
            <person name="Grybchuk D."/>
            <person name="Lestinova T."/>
            <person name="Votypka J."/>
            <person name="Volf P."/>
            <person name="Opperdoes F."/>
            <person name="Flegontov P."/>
            <person name="Lukes J."/>
            <person name="Yurchenko V."/>
        </authorList>
    </citation>
    <scope>NUCLEOTIDE SEQUENCE [LARGE SCALE GENOMIC DNA]</scope>
    <source>
        <strain evidence="2 3">ATCC 30220</strain>
    </source>
</reference>
<gene>
    <name evidence="2" type="ORF">ABL78_2834</name>
</gene>
<sequence>MLSESISFFASFERTSAQRARLRAFIGPPSRQHQTTVYPQALPALDYYERFPQRVGPVGNVVMTSEAELGPWLLIARRVPLKEAERRGGCIIYSPAVSRGAGARRHVDPLCLCITDSDDAVYGRAVYRKRPPTAGDFFVDEDETFSSELEHSLCGISEEEKSDATCSDLPVRPSFRCNDARGEGAGGATADTSNTG</sequence>
<dbReference type="EMBL" id="LJSK01000063">
    <property type="protein sequence ID" value="KPI88058.1"/>
    <property type="molecule type" value="Genomic_DNA"/>
</dbReference>
<keyword evidence="3" id="KW-1185">Reference proteome</keyword>
<protein>
    <submittedName>
        <fullName evidence="2">Uncharacterized protein</fullName>
    </submittedName>
</protein>